<dbReference type="GO" id="GO:0005525">
    <property type="term" value="F:GTP binding"/>
    <property type="evidence" value="ECO:0007669"/>
    <property type="project" value="UniProtKB-UniRule"/>
</dbReference>
<dbReference type="InterPro" id="IPR058240">
    <property type="entry name" value="rSAM_sf"/>
</dbReference>
<reference evidence="14 15" key="1">
    <citation type="submission" date="2018-07" db="EMBL/GenBank/DDBJ databases">
        <title>Pseudomonas laoshanensis sp. nov., isolated from soil.</title>
        <authorList>
            <person name="Sun J."/>
            <person name="Yu L."/>
            <person name="Wang M."/>
            <person name="Zhang C."/>
        </authorList>
    </citation>
    <scope>NUCLEOTIDE SEQUENCE [LARGE SCALE GENOMIC DNA]</scope>
    <source>
        <strain evidence="14 15">Y22</strain>
    </source>
</reference>
<dbReference type="GO" id="GO:0006777">
    <property type="term" value="P:Mo-molybdopterin cofactor biosynthetic process"/>
    <property type="evidence" value="ECO:0007669"/>
    <property type="project" value="UniProtKB-UniRule"/>
</dbReference>
<dbReference type="GO" id="GO:0061798">
    <property type="term" value="F:GTP 3',8'-cyclase activity"/>
    <property type="evidence" value="ECO:0007669"/>
    <property type="project" value="UniProtKB-UniRule"/>
</dbReference>
<comment type="caution">
    <text evidence="14">The sequence shown here is derived from an EMBL/GenBank/DDBJ whole genome shotgun (WGS) entry which is preliminary data.</text>
</comment>
<evidence type="ECO:0000256" key="3">
    <source>
        <dbReference type="ARBA" id="ARBA00022691"/>
    </source>
</evidence>
<proteinExistence type="inferred from homology"/>
<dbReference type="Pfam" id="PF06463">
    <property type="entry name" value="Mob_synth_C"/>
    <property type="match status" value="1"/>
</dbReference>
<dbReference type="NCBIfam" id="TIGR02666">
    <property type="entry name" value="moaA"/>
    <property type="match status" value="1"/>
</dbReference>
<dbReference type="InterPro" id="IPR013483">
    <property type="entry name" value="MoaA"/>
</dbReference>
<dbReference type="OrthoDB" id="9763993at2"/>
<evidence type="ECO:0000256" key="2">
    <source>
        <dbReference type="ARBA" id="ARBA00022485"/>
    </source>
</evidence>
<comment type="similarity">
    <text evidence="12">Belongs to the radical SAM superfamily. MoaA family.</text>
</comment>
<comment type="pathway">
    <text evidence="12">Cofactor biosynthesis; molybdopterin biosynthesis.</text>
</comment>
<dbReference type="SUPFAM" id="SSF102114">
    <property type="entry name" value="Radical SAM enzymes"/>
    <property type="match status" value="1"/>
</dbReference>
<dbReference type="InterPro" id="IPR007197">
    <property type="entry name" value="rSAM"/>
</dbReference>
<keyword evidence="2 12" id="KW-0004">4Fe-4S</keyword>
<dbReference type="RefSeq" id="WP_149332031.1">
    <property type="nucleotide sequence ID" value="NZ_QOVF01000002.1"/>
</dbReference>
<evidence type="ECO:0000256" key="8">
    <source>
        <dbReference type="ARBA" id="ARBA00023134"/>
    </source>
</evidence>
<organism evidence="14 15">
    <name type="scientific">Halopseudomonas laoshanensis</name>
    <dbReference type="NCBI Taxonomy" id="2268758"/>
    <lineage>
        <taxon>Bacteria</taxon>
        <taxon>Pseudomonadati</taxon>
        <taxon>Pseudomonadota</taxon>
        <taxon>Gammaproteobacteria</taxon>
        <taxon>Pseudomonadales</taxon>
        <taxon>Pseudomonadaceae</taxon>
        <taxon>Halopseudomonas</taxon>
    </lineage>
</organism>
<dbReference type="GO" id="GO:0046872">
    <property type="term" value="F:metal ion binding"/>
    <property type="evidence" value="ECO:0007669"/>
    <property type="project" value="UniProtKB-KW"/>
</dbReference>
<dbReference type="PANTHER" id="PTHR22960:SF0">
    <property type="entry name" value="MOLYBDENUM COFACTOR BIOSYNTHESIS PROTEIN 1"/>
    <property type="match status" value="1"/>
</dbReference>
<comment type="subunit">
    <text evidence="12">Monomer and homodimer.</text>
</comment>
<feature type="binding site" evidence="12">
    <location>
        <position position="24"/>
    </location>
    <ligand>
        <name>GTP</name>
        <dbReference type="ChEBI" id="CHEBI:37565"/>
    </ligand>
</feature>
<dbReference type="SFLD" id="SFLDS00029">
    <property type="entry name" value="Radical_SAM"/>
    <property type="match status" value="1"/>
</dbReference>
<dbReference type="HAMAP" id="MF_01225_B">
    <property type="entry name" value="MoaA_B"/>
    <property type="match status" value="1"/>
</dbReference>
<dbReference type="Gene3D" id="3.20.20.70">
    <property type="entry name" value="Aldolase class I"/>
    <property type="match status" value="1"/>
</dbReference>
<dbReference type="GO" id="GO:0061799">
    <property type="term" value="F:cyclic pyranopterin monophosphate synthase activity"/>
    <property type="evidence" value="ECO:0007669"/>
    <property type="project" value="TreeGrafter"/>
</dbReference>
<comment type="cofactor">
    <cofactor evidence="12">
        <name>[4Fe-4S] cluster</name>
        <dbReference type="ChEBI" id="CHEBI:49883"/>
    </cofactor>
    <text evidence="12">Binds 2 [4Fe-4S] clusters. Binds 1 [4Fe-4S] cluster coordinated with 3 cysteines and an exchangeable S-adenosyl-L-methionine and 1 [4Fe-4S] cluster coordinated with 3 cysteines and the GTP-derived substrate.</text>
</comment>
<dbReference type="CDD" id="cd21117">
    <property type="entry name" value="Twitch_MoaA"/>
    <property type="match status" value="1"/>
</dbReference>
<dbReference type="SFLD" id="SFLDG01383">
    <property type="entry name" value="cyclic_pyranopterin_phosphate"/>
    <property type="match status" value="1"/>
</dbReference>
<keyword evidence="7 12" id="KW-0411">Iron-sulfur</keyword>
<dbReference type="InterPro" id="IPR010505">
    <property type="entry name" value="MoaA_twitch"/>
</dbReference>
<dbReference type="InterPro" id="IPR006638">
    <property type="entry name" value="Elp3/MiaA/NifB-like_rSAM"/>
</dbReference>
<keyword evidence="3 12" id="KW-0949">S-adenosyl-L-methionine</keyword>
<dbReference type="AlphaFoldDB" id="A0A7V7GTG5"/>
<evidence type="ECO:0000313" key="14">
    <source>
        <dbReference type="EMBL" id="KAA0694630.1"/>
    </source>
</evidence>
<feature type="binding site" evidence="12">
    <location>
        <position position="266"/>
    </location>
    <ligand>
        <name>[4Fe-4S] cluster</name>
        <dbReference type="ChEBI" id="CHEBI:49883"/>
        <label>2</label>
        <note>4Fe-4S-substrate</note>
    </ligand>
</feature>
<evidence type="ECO:0000256" key="6">
    <source>
        <dbReference type="ARBA" id="ARBA00023004"/>
    </source>
</evidence>
<dbReference type="SFLD" id="SFLDG01067">
    <property type="entry name" value="SPASM/twitch_domain_containing"/>
    <property type="match status" value="1"/>
</dbReference>
<dbReference type="GO" id="GO:1904047">
    <property type="term" value="F:S-adenosyl-L-methionine binding"/>
    <property type="evidence" value="ECO:0007669"/>
    <property type="project" value="UniProtKB-UniRule"/>
</dbReference>
<feature type="domain" description="Radical SAM core" evidence="13">
    <location>
        <begin position="15"/>
        <end position="233"/>
    </location>
</feature>
<feature type="binding site" evidence="12">
    <location>
        <position position="73"/>
    </location>
    <ligand>
        <name>GTP</name>
        <dbReference type="ChEBI" id="CHEBI:37565"/>
    </ligand>
</feature>
<comment type="function">
    <text evidence="12">Catalyzes the cyclization of GTP to (8S)-3',8-cyclo-7,8-dihydroguanosine 5'-triphosphate.</text>
</comment>
<evidence type="ECO:0000256" key="12">
    <source>
        <dbReference type="HAMAP-Rule" id="MF_01225"/>
    </source>
</evidence>
<dbReference type="SMART" id="SM00729">
    <property type="entry name" value="Elp3"/>
    <property type="match status" value="1"/>
</dbReference>
<keyword evidence="15" id="KW-1185">Reference proteome</keyword>
<protein>
    <recommendedName>
        <fullName evidence="1 12">GTP 3',8-cyclase</fullName>
        <ecNumber evidence="1 12">4.1.99.22</ecNumber>
    </recommendedName>
    <alternativeName>
        <fullName evidence="12">Molybdenum cofactor biosynthesis protein A</fullName>
    </alternativeName>
</protein>
<dbReference type="PROSITE" id="PS51918">
    <property type="entry name" value="RADICAL_SAM"/>
    <property type="match status" value="1"/>
</dbReference>
<dbReference type="Pfam" id="PF04055">
    <property type="entry name" value="Radical_SAM"/>
    <property type="match status" value="1"/>
</dbReference>
<name>A0A7V7GTG5_9GAMM</name>
<accession>A0A7V7GTG5</accession>
<keyword evidence="6 12" id="KW-0408">Iron</keyword>
<evidence type="ECO:0000256" key="9">
    <source>
        <dbReference type="ARBA" id="ARBA00023150"/>
    </source>
</evidence>
<keyword evidence="8 12" id="KW-0342">GTP-binding</keyword>
<keyword evidence="9 12" id="KW-0501">Molybdenum cofactor biosynthesis</keyword>
<dbReference type="InterPro" id="IPR040064">
    <property type="entry name" value="MoaA-like"/>
</dbReference>
<feature type="binding site" evidence="12">
    <location>
        <position position="38"/>
    </location>
    <ligand>
        <name>[4Fe-4S] cluster</name>
        <dbReference type="ChEBI" id="CHEBI:49883"/>
        <label>1</label>
        <note>4Fe-4S-S-AdoMet</note>
    </ligand>
</feature>
<feature type="binding site" evidence="12">
    <location>
        <position position="199"/>
    </location>
    <ligand>
        <name>S-adenosyl-L-methionine</name>
        <dbReference type="ChEBI" id="CHEBI:59789"/>
    </ligand>
</feature>
<evidence type="ECO:0000256" key="7">
    <source>
        <dbReference type="ARBA" id="ARBA00023014"/>
    </source>
</evidence>
<dbReference type="GO" id="GO:0051539">
    <property type="term" value="F:4 iron, 4 sulfur cluster binding"/>
    <property type="evidence" value="ECO:0007669"/>
    <property type="project" value="UniProtKB-UniRule"/>
</dbReference>
<feature type="binding site" evidence="12">
    <location>
        <position position="37"/>
    </location>
    <ligand>
        <name>S-adenosyl-L-methionine</name>
        <dbReference type="ChEBI" id="CHEBI:59789"/>
    </ligand>
</feature>
<dbReference type="CDD" id="cd01335">
    <property type="entry name" value="Radical_SAM"/>
    <property type="match status" value="1"/>
</dbReference>
<dbReference type="PROSITE" id="PS01305">
    <property type="entry name" value="MOAA_NIFB_PQQE"/>
    <property type="match status" value="1"/>
</dbReference>
<feature type="binding site" evidence="12">
    <location>
        <position position="165"/>
    </location>
    <ligand>
        <name>GTP</name>
        <dbReference type="ChEBI" id="CHEBI:37565"/>
    </ligand>
</feature>
<dbReference type="InterPro" id="IPR013785">
    <property type="entry name" value="Aldolase_TIM"/>
</dbReference>
<feature type="binding site" evidence="12">
    <location>
        <position position="77"/>
    </location>
    <ligand>
        <name>S-adenosyl-L-methionine</name>
        <dbReference type="ChEBI" id="CHEBI:59789"/>
    </ligand>
</feature>
<feature type="binding site" evidence="12">
    <location>
        <position position="31"/>
    </location>
    <ligand>
        <name>[4Fe-4S] cluster</name>
        <dbReference type="ChEBI" id="CHEBI:49883"/>
        <label>1</label>
        <note>4Fe-4S-S-AdoMet</note>
    </ligand>
</feature>
<evidence type="ECO:0000256" key="10">
    <source>
        <dbReference type="ARBA" id="ARBA00023239"/>
    </source>
</evidence>
<evidence type="ECO:0000256" key="4">
    <source>
        <dbReference type="ARBA" id="ARBA00022723"/>
    </source>
</evidence>
<feature type="binding site" evidence="12">
    <location>
        <position position="280"/>
    </location>
    <ligand>
        <name>[4Fe-4S] cluster</name>
        <dbReference type="ChEBI" id="CHEBI:49883"/>
        <label>2</label>
        <note>4Fe-4S-substrate</note>
    </ligand>
</feature>
<dbReference type="EMBL" id="QOVF01000002">
    <property type="protein sequence ID" value="KAA0694630.1"/>
    <property type="molecule type" value="Genomic_DNA"/>
</dbReference>
<keyword evidence="4 12" id="KW-0479">Metal-binding</keyword>
<evidence type="ECO:0000259" key="13">
    <source>
        <dbReference type="PROSITE" id="PS51918"/>
    </source>
</evidence>
<gene>
    <name evidence="12 14" type="primary">moaA</name>
    <name evidence="14" type="ORF">DT594_06970</name>
</gene>
<dbReference type="UniPathway" id="UPA00344"/>
<dbReference type="EC" id="4.1.99.22" evidence="1 12"/>
<keyword evidence="5 12" id="KW-0547">Nucleotide-binding</keyword>
<feature type="binding site" evidence="12">
    <location>
        <position position="104"/>
    </location>
    <ligand>
        <name>GTP</name>
        <dbReference type="ChEBI" id="CHEBI:37565"/>
    </ligand>
</feature>
<feature type="binding site" evidence="12">
    <location>
        <begin position="268"/>
        <end position="270"/>
    </location>
    <ligand>
        <name>GTP</name>
        <dbReference type="ChEBI" id="CHEBI:37565"/>
    </ligand>
</feature>
<evidence type="ECO:0000256" key="1">
    <source>
        <dbReference type="ARBA" id="ARBA00012167"/>
    </source>
</evidence>
<evidence type="ECO:0000313" key="15">
    <source>
        <dbReference type="Proteomes" id="UP000463138"/>
    </source>
</evidence>
<dbReference type="InterPro" id="IPR000385">
    <property type="entry name" value="MoaA_NifB_PqqE_Fe-S-bd_CS"/>
</dbReference>
<evidence type="ECO:0000256" key="11">
    <source>
        <dbReference type="ARBA" id="ARBA00048697"/>
    </source>
</evidence>
<feature type="binding site" evidence="12">
    <location>
        <position position="35"/>
    </location>
    <ligand>
        <name>[4Fe-4S] cluster</name>
        <dbReference type="ChEBI" id="CHEBI:49883"/>
        <label>1</label>
        <note>4Fe-4S-S-AdoMet</note>
    </ligand>
</feature>
<evidence type="ECO:0000256" key="5">
    <source>
        <dbReference type="ARBA" id="ARBA00022741"/>
    </source>
</evidence>
<dbReference type="InterPro" id="IPR050105">
    <property type="entry name" value="MoCo_biosynth_MoaA/MoaC"/>
</dbReference>
<dbReference type="SFLD" id="SFLDG01386">
    <property type="entry name" value="main_SPASM_domain-containing"/>
    <property type="match status" value="1"/>
</dbReference>
<sequence length="337" mass="37063">MAAHDSSGNQRLIDGQGRRIEYVRMSVTDRCDLRCVYCMAEDMTFLPRAQVLSLEEIERLAHLFVQQGVSKIRLTGGEPLVRRGIVDLCGRISGLAGLRELVMTTNGSQLAKLAKPLADAGVSRLNISLDSLDPEKFKAITRTGDLSQILEGIEAARSAGFKRIKLNTVVMKGRNADEVPALVDFALARDLDITFIEEMPLGDVGRSRGEAFCSSDEVRELISQQYHLLDSTETSGGPARYVRVEGYPSARIGFISPHSHNFCSTCNRVRMTAEGRLLLCLGQENSIDMRALLRRHPTTDAPLLEALGKALQQKPAHHDFNVNGDVQIVRFMNASGG</sequence>
<dbReference type="PANTHER" id="PTHR22960">
    <property type="entry name" value="MOLYBDOPTERIN COFACTOR SYNTHESIS PROTEIN A"/>
    <property type="match status" value="1"/>
</dbReference>
<keyword evidence="10 12" id="KW-0456">Lyase</keyword>
<feature type="binding site" evidence="12">
    <location>
        <position position="263"/>
    </location>
    <ligand>
        <name>[4Fe-4S] cluster</name>
        <dbReference type="ChEBI" id="CHEBI:49883"/>
        <label>2</label>
        <note>4Fe-4S-substrate</note>
    </ligand>
</feature>
<comment type="catalytic activity">
    <reaction evidence="11 12">
        <text>GTP + AH2 + S-adenosyl-L-methionine = (8S)-3',8-cyclo-7,8-dihydroguanosine 5'-triphosphate + 5'-deoxyadenosine + L-methionine + A + H(+)</text>
        <dbReference type="Rhea" id="RHEA:49576"/>
        <dbReference type="ChEBI" id="CHEBI:13193"/>
        <dbReference type="ChEBI" id="CHEBI:15378"/>
        <dbReference type="ChEBI" id="CHEBI:17319"/>
        <dbReference type="ChEBI" id="CHEBI:17499"/>
        <dbReference type="ChEBI" id="CHEBI:37565"/>
        <dbReference type="ChEBI" id="CHEBI:57844"/>
        <dbReference type="ChEBI" id="CHEBI:59789"/>
        <dbReference type="ChEBI" id="CHEBI:131766"/>
        <dbReference type="EC" id="4.1.99.22"/>
    </reaction>
</comment>
<dbReference type="Proteomes" id="UP000463138">
    <property type="component" value="Unassembled WGS sequence"/>
</dbReference>
<feature type="binding site" evidence="12">
    <location>
        <position position="128"/>
    </location>
    <ligand>
        <name>S-adenosyl-L-methionine</name>
        <dbReference type="ChEBI" id="CHEBI:59789"/>
    </ligand>
</feature>